<protein>
    <recommendedName>
        <fullName evidence="1">Exosome complex protein</fullName>
    </recommendedName>
</protein>
<evidence type="ECO:0000256" key="1">
    <source>
        <dbReference type="RuleBase" id="RU368003"/>
    </source>
</evidence>
<evidence type="ECO:0000256" key="2">
    <source>
        <dbReference type="SAM" id="MobiDB-lite"/>
    </source>
</evidence>
<dbReference type="PANTHER" id="PTHR15341:SF3">
    <property type="entry name" value="NUCLEAR NUCLEIC ACID-BINDING PROTEIN C1D"/>
    <property type="match status" value="1"/>
</dbReference>
<keyword evidence="1" id="KW-0698">rRNA processing</keyword>
<keyword evidence="1" id="KW-0539">Nucleus</keyword>
<dbReference type="GO" id="GO:0000460">
    <property type="term" value="P:maturation of 5.8S rRNA"/>
    <property type="evidence" value="ECO:0007669"/>
    <property type="project" value="TreeGrafter"/>
</dbReference>
<comment type="subcellular location">
    <subcellularLocation>
        <location evidence="1">Nucleus</location>
    </subcellularLocation>
</comment>
<evidence type="ECO:0000313" key="3">
    <source>
        <dbReference type="EMBL" id="KAJ3119553.1"/>
    </source>
</evidence>
<keyword evidence="4" id="KW-1185">Reference proteome</keyword>
<feature type="region of interest" description="Disordered" evidence="2">
    <location>
        <begin position="96"/>
        <end position="143"/>
    </location>
</feature>
<keyword evidence="1" id="KW-0694">RNA-binding</keyword>
<proteinExistence type="inferred from homology"/>
<dbReference type="AlphaFoldDB" id="A0AAD5T169"/>
<organism evidence="3 4">
    <name type="scientific">Physocladia obscura</name>
    <dbReference type="NCBI Taxonomy" id="109957"/>
    <lineage>
        <taxon>Eukaryota</taxon>
        <taxon>Fungi</taxon>
        <taxon>Fungi incertae sedis</taxon>
        <taxon>Chytridiomycota</taxon>
        <taxon>Chytridiomycota incertae sedis</taxon>
        <taxon>Chytridiomycetes</taxon>
        <taxon>Chytridiales</taxon>
        <taxon>Chytriomycetaceae</taxon>
        <taxon>Physocladia</taxon>
    </lineage>
</organism>
<dbReference type="GO" id="GO:0005730">
    <property type="term" value="C:nucleolus"/>
    <property type="evidence" value="ECO:0007669"/>
    <property type="project" value="TreeGrafter"/>
</dbReference>
<comment type="function">
    <text evidence="1">Required for exosome-dependent processing of pre-rRNA and small nucleolar RNA (snRNA) precursors. Involved in processing of 35S pre-rRNA at the A0, A1 and A2 sites.</text>
</comment>
<dbReference type="EMBL" id="JADGJH010001048">
    <property type="protein sequence ID" value="KAJ3119553.1"/>
    <property type="molecule type" value="Genomic_DNA"/>
</dbReference>
<name>A0AAD5T169_9FUNG</name>
<evidence type="ECO:0000313" key="4">
    <source>
        <dbReference type="Proteomes" id="UP001211907"/>
    </source>
</evidence>
<dbReference type="GO" id="GO:0000178">
    <property type="term" value="C:exosome (RNase complex)"/>
    <property type="evidence" value="ECO:0007669"/>
    <property type="project" value="TreeGrafter"/>
</dbReference>
<dbReference type="Proteomes" id="UP001211907">
    <property type="component" value="Unassembled WGS sequence"/>
</dbReference>
<feature type="compositionally biased region" description="Basic residues" evidence="2">
    <location>
        <begin position="134"/>
        <end position="143"/>
    </location>
</feature>
<comment type="caution">
    <text evidence="3">The sequence shown here is derived from an EMBL/GenBank/DDBJ whole genome shotgun (WGS) entry which is preliminary data.</text>
</comment>
<gene>
    <name evidence="3" type="ORF">HK100_000254</name>
</gene>
<dbReference type="GO" id="GO:0010468">
    <property type="term" value="P:regulation of gene expression"/>
    <property type="evidence" value="ECO:0007669"/>
    <property type="project" value="TreeGrafter"/>
</dbReference>
<comment type="similarity">
    <text evidence="1">Belongs to the C1D family.</text>
</comment>
<dbReference type="GO" id="GO:0003677">
    <property type="term" value="F:DNA binding"/>
    <property type="evidence" value="ECO:0007669"/>
    <property type="project" value="TreeGrafter"/>
</dbReference>
<reference evidence="3" key="1">
    <citation type="submission" date="2020-05" db="EMBL/GenBank/DDBJ databases">
        <title>Phylogenomic resolution of chytrid fungi.</title>
        <authorList>
            <person name="Stajich J.E."/>
            <person name="Amses K."/>
            <person name="Simmons R."/>
            <person name="Seto K."/>
            <person name="Myers J."/>
            <person name="Bonds A."/>
            <person name="Quandt C.A."/>
            <person name="Barry K."/>
            <person name="Liu P."/>
            <person name="Grigoriev I."/>
            <person name="Longcore J.E."/>
            <person name="James T.Y."/>
        </authorList>
    </citation>
    <scope>NUCLEOTIDE SEQUENCE</scope>
    <source>
        <strain evidence="3">JEL0513</strain>
    </source>
</reference>
<dbReference type="PANTHER" id="PTHR15341">
    <property type="entry name" value="SUN-COR STEROID HORMONE RECEPTOR CO-REPRESSOR"/>
    <property type="match status" value="1"/>
</dbReference>
<dbReference type="InterPro" id="IPR011082">
    <property type="entry name" value="Exosome-assoc_fac/DNA_repair"/>
</dbReference>
<accession>A0AAD5T169</accession>
<sequence length="143" mass="16062">MDLISFVNVVYLRTQGATKGHPVRKELQRVKEYMDKIDKLSAANKGNISLDKYAAKRFIKHTLSSNAEIKEKYNVQEQEEYAKSFLDSIIANASESSVKAKNARSDKNSDATNILTDKRKADDESSASTPSKPPSKKSKKRNH</sequence>
<dbReference type="GO" id="GO:0003723">
    <property type="term" value="F:RNA binding"/>
    <property type="evidence" value="ECO:0007669"/>
    <property type="project" value="UniProtKB-UniRule"/>
</dbReference>